<feature type="compositionally biased region" description="Basic and acidic residues" evidence="2">
    <location>
        <begin position="130"/>
        <end position="147"/>
    </location>
</feature>
<dbReference type="PROSITE" id="PS00315">
    <property type="entry name" value="DEHYDRIN_1"/>
    <property type="match status" value="1"/>
</dbReference>
<dbReference type="PANTHER" id="PTHR33346:SF5">
    <property type="entry name" value="DEHYDRIN LEA-RELATED"/>
    <property type="match status" value="1"/>
</dbReference>
<evidence type="ECO:0000313" key="3">
    <source>
        <dbReference type="EMBL" id="TQE06324.1"/>
    </source>
</evidence>
<dbReference type="GO" id="GO:0005829">
    <property type="term" value="C:cytosol"/>
    <property type="evidence" value="ECO:0007669"/>
    <property type="project" value="TreeGrafter"/>
</dbReference>
<name>A0A540N5K8_MALBA</name>
<evidence type="ECO:0000256" key="1">
    <source>
        <dbReference type="ARBA" id="ARBA00008403"/>
    </source>
</evidence>
<evidence type="ECO:0000256" key="2">
    <source>
        <dbReference type="SAM" id="MobiDB-lite"/>
    </source>
</evidence>
<evidence type="ECO:0000313" key="4">
    <source>
        <dbReference type="Proteomes" id="UP000315295"/>
    </source>
</evidence>
<feature type="compositionally biased region" description="Low complexity" evidence="2">
    <location>
        <begin position="25"/>
        <end position="42"/>
    </location>
</feature>
<organism evidence="3 4">
    <name type="scientific">Malus baccata</name>
    <name type="common">Siberian crab apple</name>
    <name type="synonym">Pyrus baccata</name>
    <dbReference type="NCBI Taxonomy" id="106549"/>
    <lineage>
        <taxon>Eukaryota</taxon>
        <taxon>Viridiplantae</taxon>
        <taxon>Streptophyta</taxon>
        <taxon>Embryophyta</taxon>
        <taxon>Tracheophyta</taxon>
        <taxon>Spermatophyta</taxon>
        <taxon>Magnoliopsida</taxon>
        <taxon>eudicotyledons</taxon>
        <taxon>Gunneridae</taxon>
        <taxon>Pentapetalae</taxon>
        <taxon>rosids</taxon>
        <taxon>fabids</taxon>
        <taxon>Rosales</taxon>
        <taxon>Rosaceae</taxon>
        <taxon>Amygdaloideae</taxon>
        <taxon>Maleae</taxon>
        <taxon>Malus</taxon>
    </lineage>
</organism>
<feature type="compositionally biased region" description="Gly residues" evidence="2">
    <location>
        <begin position="50"/>
        <end position="76"/>
    </location>
</feature>
<dbReference type="InterPro" id="IPR000167">
    <property type="entry name" value="Dehydrin"/>
</dbReference>
<dbReference type="GO" id="GO:0009414">
    <property type="term" value="P:response to water deprivation"/>
    <property type="evidence" value="ECO:0007669"/>
    <property type="project" value="UniProtKB-ARBA"/>
</dbReference>
<gene>
    <name evidence="3" type="ORF">C1H46_008093</name>
</gene>
<dbReference type="InterPro" id="IPR030513">
    <property type="entry name" value="Dehydrin_CS"/>
</dbReference>
<comment type="caution">
    <text evidence="3">The sequence shown here is derived from an EMBL/GenBank/DDBJ whole genome shotgun (WGS) entry which is preliminary data.</text>
</comment>
<comment type="similarity">
    <text evidence="1">Belongs to the plant dehydrin family.</text>
</comment>
<reference evidence="3 4" key="1">
    <citation type="journal article" date="2019" name="G3 (Bethesda)">
        <title>Sequencing of a Wild Apple (Malus baccata) Genome Unravels the Differences Between Cultivated and Wild Apple Species Regarding Disease Resistance and Cold Tolerance.</title>
        <authorList>
            <person name="Chen X."/>
        </authorList>
    </citation>
    <scope>NUCLEOTIDE SEQUENCE [LARGE SCALE GENOMIC DNA]</scope>
    <source>
        <strain evidence="4">cv. Shandingzi</strain>
        <tissue evidence="3">Leaves</tissue>
    </source>
</reference>
<dbReference type="STRING" id="106549.A0A540N5K8"/>
<dbReference type="PANTHER" id="PTHR33346">
    <property type="entry name" value="DEHYDRIN XERO 2-RELATED"/>
    <property type="match status" value="1"/>
</dbReference>
<feature type="region of interest" description="Disordered" evidence="2">
    <location>
        <begin position="1"/>
        <end position="168"/>
    </location>
</feature>
<keyword evidence="4" id="KW-1185">Reference proteome</keyword>
<feature type="compositionally biased region" description="Basic and acidic residues" evidence="2">
    <location>
        <begin position="83"/>
        <end position="94"/>
    </location>
</feature>
<protein>
    <recommendedName>
        <fullName evidence="5">Dehydrin</fullName>
    </recommendedName>
</protein>
<dbReference type="Proteomes" id="UP000315295">
    <property type="component" value="Unassembled WGS sequence"/>
</dbReference>
<feature type="compositionally biased region" description="Low complexity" evidence="2">
    <location>
        <begin position="99"/>
        <end position="114"/>
    </location>
</feature>
<dbReference type="EMBL" id="VIEB01000106">
    <property type="protein sequence ID" value="TQE06324.1"/>
    <property type="molecule type" value="Genomic_DNA"/>
</dbReference>
<dbReference type="GO" id="GO:0009631">
    <property type="term" value="P:cold acclimation"/>
    <property type="evidence" value="ECO:0007669"/>
    <property type="project" value="TreeGrafter"/>
</dbReference>
<sequence>MAQIRDEYGNPVQITDELGNPIHLTGVATTGETGTGTDTSEGMHVLASGPTGGGGYGEHGGALGGAGAAAGHGMFGGKQTSDQSHKYGVGEHRQQQPHGSLGSELRRSGSSSSSSEEDGQGGRRKKKGLKEKIKDKFGGEKHKDDQQQAHTHGHGHGHATTAVRTTTVTRYFSV</sequence>
<dbReference type="Pfam" id="PF00257">
    <property type="entry name" value="Dehydrin"/>
    <property type="match status" value="1"/>
</dbReference>
<dbReference type="GO" id="GO:0009737">
    <property type="term" value="P:response to abscisic acid"/>
    <property type="evidence" value="ECO:0007669"/>
    <property type="project" value="TreeGrafter"/>
</dbReference>
<proteinExistence type="inferred from homology"/>
<evidence type="ECO:0008006" key="5">
    <source>
        <dbReference type="Google" id="ProtNLM"/>
    </source>
</evidence>
<accession>A0A540N5K8</accession>
<dbReference type="AlphaFoldDB" id="A0A540N5K8"/>
<feature type="compositionally biased region" description="Low complexity" evidence="2">
    <location>
        <begin position="158"/>
        <end position="168"/>
    </location>
</feature>